<organism evidence="1 2">
    <name type="scientific">Brevibacillus panacihumi</name>
    <dbReference type="NCBI Taxonomy" id="497735"/>
    <lineage>
        <taxon>Bacteria</taxon>
        <taxon>Bacillati</taxon>
        <taxon>Bacillota</taxon>
        <taxon>Bacilli</taxon>
        <taxon>Bacillales</taxon>
        <taxon>Paenibacillaceae</taxon>
        <taxon>Brevibacillus</taxon>
    </lineage>
</organism>
<protein>
    <submittedName>
        <fullName evidence="1">DUF4303 domain-containing protein</fullName>
    </submittedName>
</protein>
<name>A0A3M8CNX6_9BACL</name>
<proteinExistence type="predicted"/>
<accession>A0A3M8CNX6</accession>
<reference evidence="1 2" key="1">
    <citation type="submission" date="2018-10" db="EMBL/GenBank/DDBJ databases">
        <title>Phylogenomics of Brevibacillus.</title>
        <authorList>
            <person name="Dunlap C."/>
        </authorList>
    </citation>
    <scope>NUCLEOTIDE SEQUENCE [LARGE SCALE GENOMIC DNA]</scope>
    <source>
        <strain evidence="1 2">JCM 15085</strain>
    </source>
</reference>
<dbReference type="Pfam" id="PF14136">
    <property type="entry name" value="DUF4303"/>
    <property type="match status" value="1"/>
</dbReference>
<dbReference type="AlphaFoldDB" id="A0A3M8CNX6"/>
<gene>
    <name evidence="1" type="ORF">EDM58_15905</name>
</gene>
<evidence type="ECO:0000313" key="2">
    <source>
        <dbReference type="Proteomes" id="UP000281915"/>
    </source>
</evidence>
<sequence length="256" mass="30196">MIERNDLHGSTGVVVDAKKIEDLLFQHCTETINKFAKTDENKGVYVFSLYTDVTHGSFIIHINTEEALEKTANRYYENYKKKLIETNDSFYDRSFEQTKISLRFSEGDFDFSFEDLPDQLNDIMSLYYCINLKELNYSPEQDTIIPKSLMDHQLYFIGVFPEEKVNDEEFLKIVQRQKSKSVKEQLEFWLLQIKSNKWRTDNNVISKYCKTDYHAYECLVNIGSGLLPYIIEKLNEIDLSEAERYICEELINDIKS</sequence>
<comment type="caution">
    <text evidence="1">The sequence shown here is derived from an EMBL/GenBank/DDBJ whole genome shotgun (WGS) entry which is preliminary data.</text>
</comment>
<dbReference type="Proteomes" id="UP000281915">
    <property type="component" value="Unassembled WGS sequence"/>
</dbReference>
<evidence type="ECO:0000313" key="1">
    <source>
        <dbReference type="EMBL" id="RNB77456.1"/>
    </source>
</evidence>
<dbReference type="EMBL" id="RHHT01000031">
    <property type="protein sequence ID" value="RNB77456.1"/>
    <property type="molecule type" value="Genomic_DNA"/>
</dbReference>
<dbReference type="InterPro" id="IPR025409">
    <property type="entry name" value="DUF4303"/>
</dbReference>